<dbReference type="PANTHER" id="PTHR22916:SF3">
    <property type="entry name" value="UDP-GLCNAC:BETAGAL BETA-1,3-N-ACETYLGLUCOSAMINYLTRANSFERASE-LIKE PROTEIN 1"/>
    <property type="match status" value="1"/>
</dbReference>
<organism evidence="3 4">
    <name type="scientific">Candidatus Blackburnbacteria bacterium RIFCSPHIGHO2_01_FULL_43_15b</name>
    <dbReference type="NCBI Taxonomy" id="1797513"/>
    <lineage>
        <taxon>Bacteria</taxon>
        <taxon>Candidatus Blackburniibacteriota</taxon>
    </lineage>
</organism>
<evidence type="ECO:0000313" key="3">
    <source>
        <dbReference type="EMBL" id="OGY09674.1"/>
    </source>
</evidence>
<accession>A0A1G1V2T0</accession>
<keyword evidence="1" id="KW-1133">Transmembrane helix</keyword>
<keyword evidence="1" id="KW-0472">Membrane</keyword>
<dbReference type="InterPro" id="IPR001173">
    <property type="entry name" value="Glyco_trans_2-like"/>
</dbReference>
<gene>
    <name evidence="3" type="ORF">A2782_03060</name>
</gene>
<sequence length="306" mass="34618">MNKHTVSSQPLVSILLPVYSAEGYLRACLDSILGQTYNNFEVICVNDGSIDKSLKILREYALSDRRIKVFVNDKNRGIGYTANKALSAARGEYIARMDADDIMLSERIEKQVRYLQTHPKIVLVGGQCLVINEEGKITGEKLNPKTHQDIYKMMFTSMSVQNPTIMIRRKLASQDSLKLDSQLHPVDDLDMLFKLFRNGQFANLPDFVLQYRVYRASSSMKNPKRSFLLTLKVRIRAVAKYGYKPTFKGVFVCLAQALAVLALPNSAVYALYAHMRGIKRFSLSLPIWAPIQYTKKVALLLLGAQN</sequence>
<dbReference type="Gene3D" id="3.90.550.10">
    <property type="entry name" value="Spore Coat Polysaccharide Biosynthesis Protein SpsA, Chain A"/>
    <property type="match status" value="1"/>
</dbReference>
<reference evidence="3 4" key="1">
    <citation type="journal article" date="2016" name="Nat. Commun.">
        <title>Thousands of microbial genomes shed light on interconnected biogeochemical processes in an aquifer system.</title>
        <authorList>
            <person name="Anantharaman K."/>
            <person name="Brown C.T."/>
            <person name="Hug L.A."/>
            <person name="Sharon I."/>
            <person name="Castelle C.J."/>
            <person name="Probst A.J."/>
            <person name="Thomas B.C."/>
            <person name="Singh A."/>
            <person name="Wilkins M.J."/>
            <person name="Karaoz U."/>
            <person name="Brodie E.L."/>
            <person name="Williams K.H."/>
            <person name="Hubbard S.S."/>
            <person name="Banfield J.F."/>
        </authorList>
    </citation>
    <scope>NUCLEOTIDE SEQUENCE [LARGE SCALE GENOMIC DNA]</scope>
</reference>
<dbReference type="Pfam" id="PF00535">
    <property type="entry name" value="Glycos_transf_2"/>
    <property type="match status" value="1"/>
</dbReference>
<dbReference type="InterPro" id="IPR029044">
    <property type="entry name" value="Nucleotide-diphossugar_trans"/>
</dbReference>
<dbReference type="PANTHER" id="PTHR22916">
    <property type="entry name" value="GLYCOSYLTRANSFERASE"/>
    <property type="match status" value="1"/>
</dbReference>
<dbReference type="GO" id="GO:0016758">
    <property type="term" value="F:hexosyltransferase activity"/>
    <property type="evidence" value="ECO:0007669"/>
    <property type="project" value="UniProtKB-ARBA"/>
</dbReference>
<proteinExistence type="predicted"/>
<dbReference type="Proteomes" id="UP000177967">
    <property type="component" value="Unassembled WGS sequence"/>
</dbReference>
<dbReference type="AlphaFoldDB" id="A0A1G1V2T0"/>
<comment type="caution">
    <text evidence="3">The sequence shown here is derived from an EMBL/GenBank/DDBJ whole genome shotgun (WGS) entry which is preliminary data.</text>
</comment>
<keyword evidence="1" id="KW-0812">Transmembrane</keyword>
<name>A0A1G1V2T0_9BACT</name>
<dbReference type="SUPFAM" id="SSF53448">
    <property type="entry name" value="Nucleotide-diphospho-sugar transferases"/>
    <property type="match status" value="1"/>
</dbReference>
<feature type="domain" description="Glycosyltransferase 2-like" evidence="2">
    <location>
        <begin position="13"/>
        <end position="170"/>
    </location>
</feature>
<protein>
    <recommendedName>
        <fullName evidence="2">Glycosyltransferase 2-like domain-containing protein</fullName>
    </recommendedName>
</protein>
<evidence type="ECO:0000256" key="1">
    <source>
        <dbReference type="SAM" id="Phobius"/>
    </source>
</evidence>
<dbReference type="STRING" id="1797513.A2782_03060"/>
<evidence type="ECO:0000259" key="2">
    <source>
        <dbReference type="Pfam" id="PF00535"/>
    </source>
</evidence>
<dbReference type="EMBL" id="MHBW01000006">
    <property type="protein sequence ID" value="OGY09674.1"/>
    <property type="molecule type" value="Genomic_DNA"/>
</dbReference>
<evidence type="ECO:0000313" key="4">
    <source>
        <dbReference type="Proteomes" id="UP000177967"/>
    </source>
</evidence>
<feature type="transmembrane region" description="Helical" evidence="1">
    <location>
        <begin position="249"/>
        <end position="272"/>
    </location>
</feature>